<reference evidence="1 2" key="1">
    <citation type="journal article" date="2018" name="PLoS Genet.">
        <title>Population sequencing reveals clonal diversity and ancestral inbreeding in the grapevine cultivar Chardonnay.</title>
        <authorList>
            <person name="Roach M.J."/>
            <person name="Johnson D.L."/>
            <person name="Bohlmann J."/>
            <person name="van Vuuren H.J."/>
            <person name="Jones S.J."/>
            <person name="Pretorius I.S."/>
            <person name="Schmidt S.A."/>
            <person name="Borneman A.R."/>
        </authorList>
    </citation>
    <scope>NUCLEOTIDE SEQUENCE [LARGE SCALE GENOMIC DNA]</scope>
    <source>
        <strain evidence="2">cv. Chardonnay</strain>
        <tissue evidence="1">Leaf</tissue>
    </source>
</reference>
<dbReference type="EMBL" id="QGNW01000014">
    <property type="protein sequence ID" value="RVX17052.1"/>
    <property type="molecule type" value="Genomic_DNA"/>
</dbReference>
<protein>
    <submittedName>
        <fullName evidence="1">Uncharacterized protein</fullName>
    </submittedName>
</protein>
<name>A0A438K789_VITVI</name>
<comment type="caution">
    <text evidence="1">The sequence shown here is derived from an EMBL/GenBank/DDBJ whole genome shotgun (WGS) entry which is preliminary data.</text>
</comment>
<accession>A0A438K789</accession>
<evidence type="ECO:0000313" key="1">
    <source>
        <dbReference type="EMBL" id="RVX17052.1"/>
    </source>
</evidence>
<sequence>MVSSAYSNQTNNEKVPPPVKAISTKMEFNRVNCLVWVLHESARSFSHTVESFELARSGPEIAMAWVAVDVHA</sequence>
<dbReference type="Proteomes" id="UP000288805">
    <property type="component" value="Unassembled WGS sequence"/>
</dbReference>
<organism evidence="1 2">
    <name type="scientific">Vitis vinifera</name>
    <name type="common">Grape</name>
    <dbReference type="NCBI Taxonomy" id="29760"/>
    <lineage>
        <taxon>Eukaryota</taxon>
        <taxon>Viridiplantae</taxon>
        <taxon>Streptophyta</taxon>
        <taxon>Embryophyta</taxon>
        <taxon>Tracheophyta</taxon>
        <taxon>Spermatophyta</taxon>
        <taxon>Magnoliopsida</taxon>
        <taxon>eudicotyledons</taxon>
        <taxon>Gunneridae</taxon>
        <taxon>Pentapetalae</taxon>
        <taxon>rosids</taxon>
        <taxon>Vitales</taxon>
        <taxon>Vitaceae</taxon>
        <taxon>Viteae</taxon>
        <taxon>Vitis</taxon>
    </lineage>
</organism>
<dbReference type="AlphaFoldDB" id="A0A438K789"/>
<proteinExistence type="predicted"/>
<evidence type="ECO:0000313" key="2">
    <source>
        <dbReference type="Proteomes" id="UP000288805"/>
    </source>
</evidence>
<gene>
    <name evidence="1" type="ORF">CK203_002991</name>
</gene>